<reference evidence="9 10" key="1">
    <citation type="submission" date="2019-07" db="EMBL/GenBank/DDBJ databases">
        <title>Whole genome shotgun sequence of Segetibacter aerophilus NBRC 106135.</title>
        <authorList>
            <person name="Hosoyama A."/>
            <person name="Uohara A."/>
            <person name="Ohji S."/>
            <person name="Ichikawa N."/>
        </authorList>
    </citation>
    <scope>NUCLEOTIDE SEQUENCE [LARGE SCALE GENOMIC DNA]</scope>
    <source>
        <strain evidence="9 10">NBRC 106135</strain>
    </source>
</reference>
<dbReference type="Pfam" id="PF00254">
    <property type="entry name" value="FKBP_C"/>
    <property type="match status" value="1"/>
</dbReference>
<comment type="caution">
    <text evidence="9">The sequence shown here is derived from an EMBL/GenBank/DDBJ whole genome shotgun (WGS) entry which is preliminary data.</text>
</comment>
<comment type="similarity">
    <text evidence="2 6">Belongs to the FKBP-type PPIase family.</text>
</comment>
<dbReference type="InterPro" id="IPR001179">
    <property type="entry name" value="PPIase_FKBP_dom"/>
</dbReference>
<evidence type="ECO:0000313" key="10">
    <source>
        <dbReference type="Proteomes" id="UP000321513"/>
    </source>
</evidence>
<keyword evidence="10" id="KW-1185">Reference proteome</keyword>
<feature type="domain" description="PPIase FKBP-type" evidence="8">
    <location>
        <begin position="75"/>
        <end position="156"/>
    </location>
</feature>
<dbReference type="PANTHER" id="PTHR43811">
    <property type="entry name" value="FKBP-TYPE PEPTIDYL-PROLYL CIS-TRANS ISOMERASE FKPA"/>
    <property type="match status" value="1"/>
</dbReference>
<evidence type="ECO:0000256" key="7">
    <source>
        <dbReference type="SAM" id="SignalP"/>
    </source>
</evidence>
<dbReference type="InterPro" id="IPR046357">
    <property type="entry name" value="PPIase_dom_sf"/>
</dbReference>
<sequence>MKKVLSLFVVVLLITIAGCSKKDEACPSVNTTAPASEVATLKAYLDANNISATADARGFFYTITTPGSASKPTVCQTVQVAYVGKLTNGTTFDSNTNAVFPLSNLIVGWQEGIPLIGTGGSITLYLPPSLAYGNRTAGSIPANSNLVFTIDLKAFK</sequence>
<dbReference type="AlphaFoldDB" id="A0A512BHD9"/>
<keyword evidence="7" id="KW-0732">Signal</keyword>
<protein>
    <recommendedName>
        <fullName evidence="6">Peptidyl-prolyl cis-trans isomerase</fullName>
        <ecNumber evidence="6">5.2.1.8</ecNumber>
    </recommendedName>
</protein>
<evidence type="ECO:0000256" key="3">
    <source>
        <dbReference type="ARBA" id="ARBA00023110"/>
    </source>
</evidence>
<comment type="catalytic activity">
    <reaction evidence="1 5 6">
        <text>[protein]-peptidylproline (omega=180) = [protein]-peptidylproline (omega=0)</text>
        <dbReference type="Rhea" id="RHEA:16237"/>
        <dbReference type="Rhea" id="RHEA-COMP:10747"/>
        <dbReference type="Rhea" id="RHEA-COMP:10748"/>
        <dbReference type="ChEBI" id="CHEBI:83833"/>
        <dbReference type="ChEBI" id="CHEBI:83834"/>
        <dbReference type="EC" id="5.2.1.8"/>
    </reaction>
</comment>
<dbReference type="Gene3D" id="3.10.50.40">
    <property type="match status" value="1"/>
</dbReference>
<dbReference type="Proteomes" id="UP000321513">
    <property type="component" value="Unassembled WGS sequence"/>
</dbReference>
<dbReference type="SUPFAM" id="SSF54534">
    <property type="entry name" value="FKBP-like"/>
    <property type="match status" value="1"/>
</dbReference>
<evidence type="ECO:0000256" key="5">
    <source>
        <dbReference type="PROSITE-ProRule" id="PRU00277"/>
    </source>
</evidence>
<dbReference type="EMBL" id="BJYT01000018">
    <property type="protein sequence ID" value="GEO11295.1"/>
    <property type="molecule type" value="Genomic_DNA"/>
</dbReference>
<dbReference type="GO" id="GO:0003755">
    <property type="term" value="F:peptidyl-prolyl cis-trans isomerase activity"/>
    <property type="evidence" value="ECO:0007669"/>
    <property type="project" value="UniProtKB-UniRule"/>
</dbReference>
<dbReference type="RefSeq" id="WP_147205404.1">
    <property type="nucleotide sequence ID" value="NZ_BJYT01000018.1"/>
</dbReference>
<feature type="chain" id="PRO_5021977385" description="Peptidyl-prolyl cis-trans isomerase" evidence="7">
    <location>
        <begin position="23"/>
        <end position="156"/>
    </location>
</feature>
<feature type="signal peptide" evidence="7">
    <location>
        <begin position="1"/>
        <end position="22"/>
    </location>
</feature>
<dbReference type="EC" id="5.2.1.8" evidence="6"/>
<evidence type="ECO:0000256" key="2">
    <source>
        <dbReference type="ARBA" id="ARBA00006577"/>
    </source>
</evidence>
<keyword evidence="3 5" id="KW-0697">Rotamase</keyword>
<organism evidence="9 10">
    <name type="scientific">Segetibacter aerophilus</name>
    <dbReference type="NCBI Taxonomy" id="670293"/>
    <lineage>
        <taxon>Bacteria</taxon>
        <taxon>Pseudomonadati</taxon>
        <taxon>Bacteroidota</taxon>
        <taxon>Chitinophagia</taxon>
        <taxon>Chitinophagales</taxon>
        <taxon>Chitinophagaceae</taxon>
        <taxon>Segetibacter</taxon>
    </lineage>
</organism>
<evidence type="ECO:0000313" key="9">
    <source>
        <dbReference type="EMBL" id="GEO11295.1"/>
    </source>
</evidence>
<accession>A0A512BHD9</accession>
<dbReference type="PROSITE" id="PS50059">
    <property type="entry name" value="FKBP_PPIASE"/>
    <property type="match status" value="1"/>
</dbReference>
<evidence type="ECO:0000256" key="1">
    <source>
        <dbReference type="ARBA" id="ARBA00000971"/>
    </source>
</evidence>
<dbReference type="PANTHER" id="PTHR43811:SF19">
    <property type="entry name" value="39 KDA FK506-BINDING NUCLEAR PROTEIN"/>
    <property type="match status" value="1"/>
</dbReference>
<gene>
    <name evidence="9" type="ORF">SAE01_37910</name>
</gene>
<evidence type="ECO:0000259" key="8">
    <source>
        <dbReference type="PROSITE" id="PS50059"/>
    </source>
</evidence>
<proteinExistence type="inferred from homology"/>
<keyword evidence="4 5" id="KW-0413">Isomerase</keyword>
<evidence type="ECO:0000256" key="4">
    <source>
        <dbReference type="ARBA" id="ARBA00023235"/>
    </source>
</evidence>
<name>A0A512BHD9_9BACT</name>
<evidence type="ECO:0000256" key="6">
    <source>
        <dbReference type="RuleBase" id="RU003915"/>
    </source>
</evidence>
<dbReference type="PROSITE" id="PS51257">
    <property type="entry name" value="PROKAR_LIPOPROTEIN"/>
    <property type="match status" value="1"/>
</dbReference>
<dbReference type="OrthoDB" id="9814548at2"/>